<dbReference type="Proteomes" id="UP000199309">
    <property type="component" value="Unassembled WGS sequence"/>
</dbReference>
<reference evidence="2 3" key="1">
    <citation type="submission" date="2016-10" db="EMBL/GenBank/DDBJ databases">
        <authorList>
            <person name="de Groot N.N."/>
        </authorList>
    </citation>
    <scope>NUCLEOTIDE SEQUENCE [LARGE SCALE GENOMIC DNA]</scope>
    <source>
        <strain evidence="2 3">DSM 16981</strain>
    </source>
</reference>
<proteinExistence type="predicted"/>
<keyword evidence="3" id="KW-1185">Reference proteome</keyword>
<dbReference type="Pfam" id="PF09345">
    <property type="entry name" value="SiaC"/>
    <property type="match status" value="1"/>
</dbReference>
<evidence type="ECO:0000313" key="2">
    <source>
        <dbReference type="EMBL" id="SDM54031.1"/>
    </source>
</evidence>
<protein>
    <recommendedName>
        <fullName evidence="1">SiaC family regulatory phosphoprotein domain-containing protein</fullName>
    </recommendedName>
</protein>
<accession>A0A1G9U2B8</accession>
<dbReference type="STRING" id="349095.SAMN05660299_01088"/>
<dbReference type="RefSeq" id="WP_091648984.1">
    <property type="nucleotide sequence ID" value="NZ_FNHQ01000008.1"/>
</dbReference>
<feature type="domain" description="SiaC family regulatory phosphoprotein" evidence="1">
    <location>
        <begin position="6"/>
        <end position="121"/>
    </location>
</feature>
<dbReference type="AlphaFoldDB" id="A0A1G9U2B8"/>
<dbReference type="InterPro" id="IPR018530">
    <property type="entry name" value="SiaC"/>
</dbReference>
<organism evidence="2 3">
    <name type="scientific">Megasphaera paucivorans</name>
    <dbReference type="NCBI Taxonomy" id="349095"/>
    <lineage>
        <taxon>Bacteria</taxon>
        <taxon>Bacillati</taxon>
        <taxon>Bacillota</taxon>
        <taxon>Negativicutes</taxon>
        <taxon>Veillonellales</taxon>
        <taxon>Veillonellaceae</taxon>
        <taxon>Megasphaera</taxon>
    </lineage>
</organism>
<dbReference type="EMBL" id="FNHQ01000008">
    <property type="protein sequence ID" value="SDM54031.1"/>
    <property type="molecule type" value="Genomic_DNA"/>
</dbReference>
<gene>
    <name evidence="2" type="ORF">SAMN05660299_01088</name>
</gene>
<dbReference type="OrthoDB" id="5297629at2"/>
<name>A0A1G9U2B8_9FIRM</name>
<sequence length="125" mass="14611">MENLIIEQTKSTPYIFFCAATGKLRIEGESYPENVIKFYTPVLEWLHDYFMTNVKDMVLEFKIIYFNSSTSKVFLTIFDLLEQKASTGCNITVKWICDKDNDVAIECGEEFQEEINKFLFTVEIC</sequence>
<evidence type="ECO:0000313" key="3">
    <source>
        <dbReference type="Proteomes" id="UP000199309"/>
    </source>
</evidence>
<evidence type="ECO:0000259" key="1">
    <source>
        <dbReference type="Pfam" id="PF09345"/>
    </source>
</evidence>